<evidence type="ECO:0000259" key="4">
    <source>
        <dbReference type="Pfam" id="PF26628"/>
    </source>
</evidence>
<dbReference type="EMBL" id="CP061813">
    <property type="protein sequence ID" value="QOD60866.1"/>
    <property type="molecule type" value="Genomic_DNA"/>
</dbReference>
<dbReference type="InterPro" id="IPR028974">
    <property type="entry name" value="TSP_type-3_rpt"/>
</dbReference>
<feature type="compositionally biased region" description="Low complexity" evidence="2">
    <location>
        <begin position="1494"/>
        <end position="1505"/>
    </location>
</feature>
<feature type="compositionally biased region" description="Acidic residues" evidence="2">
    <location>
        <begin position="1664"/>
        <end position="1673"/>
    </location>
</feature>
<dbReference type="RefSeq" id="WP_088354077.1">
    <property type="nucleotide sequence ID" value="NZ_CP061813.1"/>
</dbReference>
<dbReference type="Pfam" id="PF18962">
    <property type="entry name" value="Por_Secre_tail"/>
    <property type="match status" value="1"/>
</dbReference>
<dbReference type="PANTHER" id="PTHR10199">
    <property type="entry name" value="THROMBOSPONDIN"/>
    <property type="match status" value="1"/>
</dbReference>
<evidence type="ECO:0000313" key="5">
    <source>
        <dbReference type="EMBL" id="QOD60866.1"/>
    </source>
</evidence>
<feature type="compositionally biased region" description="Polar residues" evidence="2">
    <location>
        <begin position="1528"/>
        <end position="1539"/>
    </location>
</feature>
<reference evidence="5 6" key="1">
    <citation type="journal article" date="2016" name="Int. J. Syst. Evol. Microbiol.">
        <title>Polaribacter haliotis sp. nov., isolated from the gut of abalone Haliotis discus hannai.</title>
        <authorList>
            <person name="Kim Y.O."/>
            <person name="Park I.S."/>
            <person name="Park S."/>
            <person name="Nam B.H."/>
            <person name="Park J.M."/>
            <person name="Kim D.G."/>
            <person name="Yoon J.H."/>
        </authorList>
    </citation>
    <scope>NUCLEOTIDE SEQUENCE [LARGE SCALE GENOMIC DNA]</scope>
    <source>
        <strain evidence="5 6">KCTC 52418</strain>
    </source>
</reference>
<feature type="domain" description="Secretion system C-terminal sorting" evidence="3">
    <location>
        <begin position="2813"/>
        <end position="2894"/>
    </location>
</feature>
<dbReference type="InterPro" id="IPR058515">
    <property type="entry name" value="DUF8202"/>
</dbReference>
<dbReference type="NCBIfam" id="TIGR04183">
    <property type="entry name" value="Por_Secre_tail"/>
    <property type="match status" value="1"/>
</dbReference>
<feature type="compositionally biased region" description="Polar residues" evidence="2">
    <location>
        <begin position="1621"/>
        <end position="1630"/>
    </location>
</feature>
<feature type="region of interest" description="Disordered" evidence="2">
    <location>
        <begin position="266"/>
        <end position="300"/>
    </location>
</feature>
<feature type="region of interest" description="Disordered" evidence="2">
    <location>
        <begin position="1619"/>
        <end position="1717"/>
    </location>
</feature>
<dbReference type="SUPFAM" id="SSF103647">
    <property type="entry name" value="TSP type-3 repeat"/>
    <property type="match status" value="2"/>
</dbReference>
<evidence type="ECO:0000256" key="1">
    <source>
        <dbReference type="ARBA" id="ARBA00022729"/>
    </source>
</evidence>
<feature type="region of interest" description="Disordered" evidence="2">
    <location>
        <begin position="1562"/>
        <end position="1607"/>
    </location>
</feature>
<dbReference type="Pfam" id="PF26628">
    <property type="entry name" value="DUF8202"/>
    <property type="match status" value="1"/>
</dbReference>
<organism evidence="5 6">
    <name type="scientific">Polaribacter haliotis</name>
    <dbReference type="NCBI Taxonomy" id="1888915"/>
    <lineage>
        <taxon>Bacteria</taxon>
        <taxon>Pseudomonadati</taxon>
        <taxon>Bacteroidota</taxon>
        <taxon>Flavobacteriia</taxon>
        <taxon>Flavobacteriales</taxon>
        <taxon>Flavobacteriaceae</taxon>
    </lineage>
</organism>
<dbReference type="OrthoDB" id="2582440at2"/>
<feature type="region of interest" description="Disordered" evidence="2">
    <location>
        <begin position="1483"/>
        <end position="1539"/>
    </location>
</feature>
<proteinExistence type="predicted"/>
<protein>
    <submittedName>
        <fullName evidence="5">T9SS type A sorting domain-containing protein</fullName>
    </submittedName>
</protein>
<evidence type="ECO:0000259" key="3">
    <source>
        <dbReference type="Pfam" id="PF18962"/>
    </source>
</evidence>
<keyword evidence="1" id="KW-0732">Signal</keyword>
<dbReference type="PROSITE" id="PS00018">
    <property type="entry name" value="EF_HAND_1"/>
    <property type="match status" value="1"/>
</dbReference>
<feature type="region of interest" description="Disordered" evidence="2">
    <location>
        <begin position="754"/>
        <end position="803"/>
    </location>
</feature>
<dbReference type="KEGG" id="phal:H9I45_16255"/>
<dbReference type="GO" id="GO:0005509">
    <property type="term" value="F:calcium ion binding"/>
    <property type="evidence" value="ECO:0007669"/>
    <property type="project" value="InterPro"/>
</dbReference>
<evidence type="ECO:0000256" key="2">
    <source>
        <dbReference type="SAM" id="MobiDB-lite"/>
    </source>
</evidence>
<feature type="compositionally biased region" description="Acidic residues" evidence="2">
    <location>
        <begin position="789"/>
        <end position="803"/>
    </location>
</feature>
<dbReference type="PANTHER" id="PTHR10199:SF119">
    <property type="entry name" value="RE20510P"/>
    <property type="match status" value="1"/>
</dbReference>
<dbReference type="InterPro" id="IPR018247">
    <property type="entry name" value="EF_Hand_1_Ca_BS"/>
</dbReference>
<dbReference type="Proteomes" id="UP000516764">
    <property type="component" value="Chromosome"/>
</dbReference>
<feature type="compositionally biased region" description="Acidic residues" evidence="2">
    <location>
        <begin position="1695"/>
        <end position="1706"/>
    </location>
</feature>
<evidence type="ECO:0000313" key="6">
    <source>
        <dbReference type="Proteomes" id="UP000516764"/>
    </source>
</evidence>
<accession>A0A7L8AFS9</accession>
<gene>
    <name evidence="5" type="ORF">H9I45_16255</name>
</gene>
<feature type="domain" description="DUF8202" evidence="4">
    <location>
        <begin position="1911"/>
        <end position="2099"/>
    </location>
</feature>
<dbReference type="Gene3D" id="4.10.1080.10">
    <property type="entry name" value="TSP type-3 repeat"/>
    <property type="match status" value="2"/>
</dbReference>
<keyword evidence="6" id="KW-1185">Reference proteome</keyword>
<dbReference type="InterPro" id="IPR026444">
    <property type="entry name" value="Secre_tail"/>
</dbReference>
<name>A0A7L8AFS9_9FLAO</name>
<sequence>MKNTFLSVFEFGEIQYSFQKSIKAICFFAILFFLSFNIQSQTIPSTGSSATTCGDCTPTGWLDTGGTPDISNRTFTGGEGSNGGGATWASGPLPLPPTGHTTWITIRDVGPDFPEESVTAKIGGLQPNKFYTVTVYAMTSLSNQDGGTGNNVFYAGTYMNKFDYQIDNNPRQTIVAISREKWTLAKNFFVGTPDVNGQVDLTFYPRRDGAHTNGGTTQTLEAVNIAVEINAVDEVDTDKDGIPDTIDIDDDNDGIIDTVETTVNGTYYNPLGDEDGDALPNYLDNRDDGTGDGSSTNYDDINGDGIPNIFDFDNDGIPNHLDLDADNDGIPDIIEAQSTTGYIPPTGIVGANGLDSAYESGNDTAAANGLGGAGGTGLINFESAGNPDYLDLDSDGDGVSDTIEANITLTGNVGNNGLDNSYDNGDTYADPNGSFDNSQLNNFPNTNAADSPDDVNWRDATVATGKDTDGDGIPDSVDIDDDNDGIIDTVECATANVATSNASSVQSQTGVVNSANAIGSNNARAQLGEESDILTIDLGRIVPKNTIIEVESRVTGTINHVMKLQQSLGTTTNSFRNPKIYNWIAVNSEQNKQYKLSEDARYIRITLEVDGGAGNLEIDNVRYQGFVVACDTDGDGIPNIIDLDSDNDGIPDNIEAQSTLGYVAPSGPVGANGLYSIYENNDSAGATGLGGAGGTGLINTDIANDTIPDYLDTDSDNDGTSDRIEANNSISGVFGTNGLDKNYEVADNYTDVNGTFDNTQADNFPDADGDVNSGGDVDYRDGDSSFSDNDNDGIPDSVDLDDDNDGILDTVEGEETICYNATLVSQTGVTNPNNILGSPNGIFGEINTNGNVFTLDFGKVYPAGTQYSVVWKRSTVPTSGTAIMVLSESSNNTTYTTHPNPPQSSQSAVFETDVVTSNVAFRYIRVTKSTPPSVVDFFVDAIGVSCSLDTDGDGIPNYFDLDSDNDGIPDNIEAQSTVGYVLPDGVFGSDGVDTAYTGGLTPQDTDGDSLKDYLENDSDDDGILDNIEANLVLSGVYGTNGLDNNYDNGDNYTDVNGSFDNSQTNNFPDEDGDVFTGGDVDYRDDTFTNDKDGDGISNQIDLDDDNDGILDSVEIGSCTTTATPPYNWENLYQVTSPNGTLASNGDDPASAPTKKVSSVDVTYSRTTNVASDSNYRVNDNITTNSSLNLNQRGIISGLSRHNFNFSDPVYNLAFTIYDLNIDNGATVDNVEIFLTKQDGTRYLLQPANYSLGATHTFNTTTRVFTGNSTTSGATSNLTINAIPAWIIKMQIIYKNSGTGSISLNQDIAVGNLNFCTPLDSDNDGVFDYIDLDSDNDGIPDNFEAQSTSGYIAPTGSFSSTGIDLAYGMGVTPQNTDGSATTGADTIPDYLDLDSDGDGTFDILESGLITITPNSGGRATGPVGSNGLLNTLDNGDAYNDVNGSFDNTVTDNFTDGDGDVNIGGDLDYRDTIIGVDTDKDGIANSTDIDDDNDGITDIVESGGNNPDGDEDGDGIANYRDNIDNGNGGDSSLTNYTDSNSDGIPDVYDFDGDGVPNHLDIDADNDGIPDNIEAQSTVGYVPPSTDTDNDADNDGLNDAYDTDCSSGSPCGTSNTVGLDISTMPVNTDNDSGPINPDYLDLDSDNDGKPDIQENGDSDNAISGNDSDGDGLDDNFEGSNVNDGYDVNDEINTPSTDLPDEDSDVNIDDVDYRDNDVDPVSPSYTGNTLWLRADKDVTGGSTVTLWEDQTPSNSDFTGAGTPDVTANLLNFNPTVTFNNGNDVLTRTDNLNPRTVYIVYNDVSTTQWNVPFTNNDAGGIGHGHNDDTQIYTTIGTYTPTAVVNGAEYVNGLATDFLTHPRPDNFEMQTRIFTSNISNENRTYYLGRDRNFTDRGINGSIAELIFYSDAHSDARRQQVETYLAIKYGFTLSDVNNSATITEGDYVLTGGSPKVWDYTANSTFHNDVAGIGRDDAMVLNQKQSKSVNSDAIITIGLNAISATNAANTNTFSSNKDFLVWGNNNGVVNTTTETELICAPEKTIGRKWKIVENGSVGSTQVAVNKAIIDGALTTPNTIKVLKVADDASFTTNVNYVPLTNTTINSEAVYAANYNFNGVKYFTYSEINGIFWNGDSNAWTGGNSATVTGGPSTNVADRDKVMVIDSETSLTHAVLNESVEVECVWIKANSKLMVSNNRYLEFDEDFILDGEMRLIGDGQLIQTHSGLSNVQGSGKLFRDQQAVVPSVYRYHYWSSPVREFSLDTYRVGQVMKDGNIPTSASSSITDINWISLDQPGEPNRGLDGVPGAPGVTPIKISTFWIYTYLGGTSQADYVRKLETGAIERGQGYTMKSTGQNPQNFTFVGTPNDGSITFNIAPGTTNLLGNPYPSALDATDFINTNINEIDGTLYFWEHTGEDKDNPATTEGHNLTGYQGGYSQRNISMGISARGVGSIPPLVNDWTNAVANGSSITQTVDGITTTVTKSSGSINLLPNPLGIGGTLGNIIGDVGLSTSTYDVIFTFDKTVDVKSIYLFNNVVTPISNPTVTITPNNGEAPVTQLLSGVTGQEVNLNWEDLSGFTITTNNPYNLVIDNLKFAKGNLPGLGDGVYHAPNRYVSVGQGFFVSASNTGGTVRFENAHRNYQDKTTGTETTYFFKNSSKSSNKQESQENTNLLPILKLGFNLDEGGGIKSHRQIGISFRKTNSFDYDNGYDSEIYDLNSTDFYWHFPNHSDKKLIIAGVSEIKNSLEVPLSIVLGSNSPFEIQIDEAKNINRDVYLLDKLTNTYYELSSETTELNIGSGTYTNRFFITFSKQNVLSTEDVNPLDKELTVFMDNNAKEVVIQNNKLLKIKKVELFNILGQKVREWKNIDNTTENRLKTNKLSATVYIININTENGKISKKLFIE</sequence>